<evidence type="ECO:0000259" key="3">
    <source>
        <dbReference type="Pfam" id="PF05569"/>
    </source>
</evidence>
<keyword evidence="2" id="KW-1133">Transmembrane helix</keyword>
<dbReference type="RefSeq" id="WP_119349496.1">
    <property type="nucleotide sequence ID" value="NZ_QWET01000005.1"/>
</dbReference>
<sequence length="868" mass="98514">MESYLFYIGKAAVAASAFFLAYLVLFQNRKQFVFNRIYLPVSLALSFVIPLITFTTVQYIDPVATVSNGYSFLPETIQPVGTPLPPFKAEWHHYLFGLYILGTAVFLFHLLLGHYKAIRIIKKSRTQQLLNTQVNITEKDVHPFSFFSKIVISENTLFNPHLEIIVAHEKIHVKEKHTLDILFTEILFLLQWFNPFTWLLKNAVRNNIEYKTDHEIAKTTNAQTYQMAMVALAGKEGVAPFLTALNGSQLKNRIIMMKKKTKNRFALVKQLIALPLLAVLVMGLANREIKTEINYQNESTTAHSEFQNETTASKQTNKEKNTPAENIIVSNKETQTESIPGAKDNYTIQADTEETMILSENRYRRHEPDTSITKKTDISFKLDNRLFIIDGREYQGDIKDFNTNDIKRIDVLKAPTATMFYGEKGKNGVVMIETKTGNKPSLHPNAGQTEIKGKVISFDGRKPIPGATIFFTVNGVKSGTVSNTKGDFIIKAEDSDIFFEFLREGYLKKEFAWDGSKELLVTMESEKNPTIPDKTTEIKKWEKILDNAGIEKYPEGKEPIVIQDGYETLHNANDISNLYNSAIIKSIRYKRNTNIDIRRKELAKNGFIEIKTTLPKQNKKLYIIDGEEVFLKNKKPSVYIYPKQLQKMKELSKEEATQKYGNKAKHGAVEITTKTNTLTSETGYSKTKTPLIVVDGMVTEYKSLDLINPGDIQSINVLKDEQATERYGKKGENGVIEVTMKPVGIYTEIQLRRFIAKEIKYPVLAHKSNLEETVNLSVKIDTKGKISVLTDEPLATDFTLDEIVVVGYKINKPVSTGYGSKNAVEEAQKIEEQLFTDETKRVIHKIPKLDIAKFKGKTVGITVKFILQ</sequence>
<proteinExistence type="predicted"/>
<name>A0A399D0X8_9BACT</name>
<gene>
    <name evidence="4" type="ORF">D1164_08320</name>
</gene>
<dbReference type="Pfam" id="PF05569">
    <property type="entry name" value="Peptidase_M56"/>
    <property type="match status" value="1"/>
</dbReference>
<dbReference type="Proteomes" id="UP000266441">
    <property type="component" value="Unassembled WGS sequence"/>
</dbReference>
<evidence type="ECO:0000256" key="2">
    <source>
        <dbReference type="SAM" id="Phobius"/>
    </source>
</evidence>
<comment type="caution">
    <text evidence="4">The sequence shown here is derived from an EMBL/GenBank/DDBJ whole genome shotgun (WGS) entry which is preliminary data.</text>
</comment>
<organism evidence="4 5">
    <name type="scientific">Mariniphaga sediminis</name>
    <dbReference type="NCBI Taxonomy" id="1628158"/>
    <lineage>
        <taxon>Bacteria</taxon>
        <taxon>Pseudomonadati</taxon>
        <taxon>Bacteroidota</taxon>
        <taxon>Bacteroidia</taxon>
        <taxon>Marinilabiliales</taxon>
        <taxon>Prolixibacteraceae</taxon>
        <taxon>Mariniphaga</taxon>
    </lineage>
</organism>
<dbReference type="EMBL" id="QWET01000005">
    <property type="protein sequence ID" value="RIH65655.1"/>
    <property type="molecule type" value="Genomic_DNA"/>
</dbReference>
<accession>A0A399D0X8</accession>
<dbReference type="InterPro" id="IPR051045">
    <property type="entry name" value="TonB-dependent_transducer"/>
</dbReference>
<dbReference type="CDD" id="cd07341">
    <property type="entry name" value="M56_BlaR1_MecR1_like"/>
    <property type="match status" value="1"/>
</dbReference>
<dbReference type="AlphaFoldDB" id="A0A399D0X8"/>
<dbReference type="PANTHER" id="PTHR33446">
    <property type="entry name" value="PROTEIN TONB-RELATED"/>
    <property type="match status" value="1"/>
</dbReference>
<evidence type="ECO:0000313" key="5">
    <source>
        <dbReference type="Proteomes" id="UP000266441"/>
    </source>
</evidence>
<feature type="transmembrane region" description="Helical" evidence="2">
    <location>
        <begin position="37"/>
        <end position="60"/>
    </location>
</feature>
<keyword evidence="5" id="KW-1185">Reference proteome</keyword>
<protein>
    <recommendedName>
        <fullName evidence="3">Peptidase M56 domain-containing protein</fullName>
    </recommendedName>
</protein>
<dbReference type="InterPro" id="IPR037066">
    <property type="entry name" value="Plug_dom_sf"/>
</dbReference>
<dbReference type="SUPFAM" id="SSF56935">
    <property type="entry name" value="Porins"/>
    <property type="match status" value="2"/>
</dbReference>
<dbReference type="Gene3D" id="2.170.130.10">
    <property type="entry name" value="TonB-dependent receptor, plug domain"/>
    <property type="match status" value="2"/>
</dbReference>
<reference evidence="4 5" key="1">
    <citation type="journal article" date="2015" name="Int. J. Syst. Evol. Microbiol.">
        <title>Mariniphaga sediminis sp. nov., isolated from coastal sediment.</title>
        <authorList>
            <person name="Wang F.Q."/>
            <person name="Shen Q.Y."/>
            <person name="Chen G.J."/>
            <person name="Du Z.J."/>
        </authorList>
    </citation>
    <scope>NUCLEOTIDE SEQUENCE [LARGE SCALE GENOMIC DNA]</scope>
    <source>
        <strain evidence="4 5">SY21</strain>
    </source>
</reference>
<evidence type="ECO:0000256" key="1">
    <source>
        <dbReference type="SAM" id="MobiDB-lite"/>
    </source>
</evidence>
<feature type="transmembrane region" description="Helical" evidence="2">
    <location>
        <begin position="266"/>
        <end position="285"/>
    </location>
</feature>
<dbReference type="PANTHER" id="PTHR33446:SF2">
    <property type="entry name" value="PROTEIN TONB"/>
    <property type="match status" value="1"/>
</dbReference>
<feature type="region of interest" description="Disordered" evidence="1">
    <location>
        <begin position="298"/>
        <end position="325"/>
    </location>
</feature>
<dbReference type="GO" id="GO:0098797">
    <property type="term" value="C:plasma membrane protein complex"/>
    <property type="evidence" value="ECO:0007669"/>
    <property type="project" value="TreeGrafter"/>
</dbReference>
<dbReference type="OrthoDB" id="9814002at2"/>
<dbReference type="InterPro" id="IPR008756">
    <property type="entry name" value="Peptidase_M56"/>
</dbReference>
<keyword evidence="2" id="KW-0812">Transmembrane</keyword>
<dbReference type="GO" id="GO:0031992">
    <property type="term" value="F:energy transducer activity"/>
    <property type="evidence" value="ECO:0007669"/>
    <property type="project" value="TreeGrafter"/>
</dbReference>
<feature type="transmembrane region" description="Helical" evidence="2">
    <location>
        <begin position="94"/>
        <end position="115"/>
    </location>
</feature>
<feature type="transmembrane region" description="Helical" evidence="2">
    <location>
        <begin position="6"/>
        <end position="25"/>
    </location>
</feature>
<feature type="domain" description="Peptidase M56" evidence="3">
    <location>
        <begin position="132"/>
        <end position="257"/>
    </location>
</feature>
<feature type="compositionally biased region" description="Polar residues" evidence="1">
    <location>
        <begin position="298"/>
        <end position="315"/>
    </location>
</feature>
<keyword evidence="2" id="KW-0472">Membrane</keyword>
<evidence type="ECO:0000313" key="4">
    <source>
        <dbReference type="EMBL" id="RIH65655.1"/>
    </source>
</evidence>